<feature type="transmembrane region" description="Helical" evidence="1">
    <location>
        <begin position="610"/>
        <end position="630"/>
    </location>
</feature>
<reference evidence="2 3" key="1">
    <citation type="submission" date="2020-03" db="EMBL/GenBank/DDBJ databases">
        <title>Above-ground endophytic microbial communities from plants in different locations in the United States.</title>
        <authorList>
            <person name="Frank C."/>
        </authorList>
    </citation>
    <scope>NUCLEOTIDE SEQUENCE [LARGE SCALE GENOMIC DNA]</scope>
    <source>
        <strain evidence="2 3">WW7</strain>
    </source>
</reference>
<feature type="transmembrane region" description="Helical" evidence="1">
    <location>
        <begin position="210"/>
        <end position="234"/>
    </location>
</feature>
<name>A0ABX0T419_9MICO</name>
<keyword evidence="3" id="KW-1185">Reference proteome</keyword>
<evidence type="ECO:0000313" key="3">
    <source>
        <dbReference type="Proteomes" id="UP001318300"/>
    </source>
</evidence>
<evidence type="ECO:0008006" key="4">
    <source>
        <dbReference type="Google" id="ProtNLM"/>
    </source>
</evidence>
<feature type="transmembrane region" description="Helical" evidence="1">
    <location>
        <begin position="280"/>
        <end position="298"/>
    </location>
</feature>
<keyword evidence="1" id="KW-1133">Transmembrane helix</keyword>
<dbReference type="Proteomes" id="UP001318300">
    <property type="component" value="Unassembled WGS sequence"/>
</dbReference>
<keyword evidence="1" id="KW-0812">Transmembrane</keyword>
<comment type="caution">
    <text evidence="2">The sequence shown here is derived from an EMBL/GenBank/DDBJ whole genome shotgun (WGS) entry which is preliminary data.</text>
</comment>
<evidence type="ECO:0000256" key="1">
    <source>
        <dbReference type="SAM" id="Phobius"/>
    </source>
</evidence>
<organism evidence="2 3">
    <name type="scientific">Curtobacterium salicis</name>
    <dbReference type="NCBI Taxonomy" id="1779862"/>
    <lineage>
        <taxon>Bacteria</taxon>
        <taxon>Bacillati</taxon>
        <taxon>Actinomycetota</taxon>
        <taxon>Actinomycetes</taxon>
        <taxon>Micrococcales</taxon>
        <taxon>Microbacteriaceae</taxon>
        <taxon>Curtobacterium</taxon>
    </lineage>
</organism>
<accession>A0ABX0T419</accession>
<sequence>MRNFAAATVLAVAAAVLAAGMFVVGVVGDVEALGLLSAGTTIELTDMPATRTGATQTATLRRLAQERGVALAVLVPDRGGRADTWNAYTFTGTPTTPVFRGSMSTAPIGDGGELRLIAMYSVGGPAPAVTDFLDGLDRAGYRYEDVTPHALEALAASLEQPEWSAAMLAVALGVLVALVAESRRRAARQRLRVTSGWSRRAVAAREAQEVAGLVGVFAALVVGCIFAVLAGHGATWPLLRFTTVEVIAVVAPTCVLLVGVHATLAFLTCRKLRSGSVVRWPMVLVAAAGIALVVLGTVDLDRASQRRTMSESLERTLVREAAHGDDVVLGTSSTEYDQDVAFGRIALGPLLDGTASMARVSFVDHFTLAGDAASALDRYTDQIAEGHGASVLLVPSALGTSRDALRAATEADLAESWNVQGAEPPREPSIRAVVVPSTASIARSVLDWTSAVEPDLPTWPEVPVLVVPDPTDIATNRLGTAVANGEVRFSDRAALERAVHRAGLDDVVLQYRRVGATVEGRLAALRGERVIAEAALMLTGIAVVFAGLTLTADHRVRTRRAARLRFLTGRHWFVHHWRFVVAAAVSAGGATAATQVLLHPRDGHVLSGATVTPIAVALATAALLTVLLAVTAHRGEDQR</sequence>
<feature type="transmembrane region" description="Helical" evidence="1">
    <location>
        <begin position="577"/>
        <end position="598"/>
    </location>
</feature>
<feature type="transmembrane region" description="Helical" evidence="1">
    <location>
        <begin position="534"/>
        <end position="556"/>
    </location>
</feature>
<dbReference type="EMBL" id="JAAOYO010000001">
    <property type="protein sequence ID" value="NII40226.1"/>
    <property type="molecule type" value="Genomic_DNA"/>
</dbReference>
<keyword evidence="1" id="KW-0472">Membrane</keyword>
<feature type="transmembrane region" description="Helical" evidence="1">
    <location>
        <begin position="246"/>
        <end position="268"/>
    </location>
</feature>
<evidence type="ECO:0000313" key="2">
    <source>
        <dbReference type="EMBL" id="NII40226.1"/>
    </source>
</evidence>
<protein>
    <recommendedName>
        <fullName evidence="4">FtsX-like permease family protein</fullName>
    </recommendedName>
</protein>
<gene>
    <name evidence="2" type="ORF">E9228_000845</name>
</gene>
<proteinExistence type="predicted"/>
<dbReference type="RefSeq" id="WP_166779298.1">
    <property type="nucleotide sequence ID" value="NZ_JAAOYO010000001.1"/>
</dbReference>
<feature type="transmembrane region" description="Helical" evidence="1">
    <location>
        <begin position="163"/>
        <end position="180"/>
    </location>
</feature>